<feature type="compositionally biased region" description="Pro residues" evidence="1">
    <location>
        <begin position="7"/>
        <end position="19"/>
    </location>
</feature>
<dbReference type="EMBL" id="CAVMBE010000053">
    <property type="protein sequence ID" value="CAK4031795.1"/>
    <property type="molecule type" value="Genomic_DNA"/>
</dbReference>
<feature type="region of interest" description="Disordered" evidence="1">
    <location>
        <begin position="1"/>
        <end position="27"/>
    </location>
</feature>
<keyword evidence="3" id="KW-1185">Reference proteome</keyword>
<comment type="caution">
    <text evidence="2">The sequence shown here is derived from an EMBL/GenBank/DDBJ whole genome shotgun (WGS) entry which is preliminary data.</text>
</comment>
<proteinExistence type="predicted"/>
<gene>
    <name evidence="2" type="ORF">LECACI_7A006953</name>
</gene>
<sequence length="574" mass="64107">MAASIAPPLPPPPGLPPRGQPDTRTPQQIQQRVAYLRNQIFRAQDLDIFNEIQDYLLEYDLPALSLYLWLKQVGASRGYRALLTRLPSSKLHKNPNLLTRLDRHFPHVGVRLRLSQASAGLHRAPQYHPVWQATLRGMPFSKAASEKFLEAIFYDGFHNPPFRNASDDFISLLTLRMVGLDILVDVDPSARLNNPFAIVTLPEYVHAASAQDILSHVYPGVIVSELKYGLVPSSTVGTLARTADYAAAYIREEIAAIIVAGVGLIRQEVTEYYKHGSMLDIFGLALMSPHQLRDRLLCLAEQSGPLCQLQAIASATTHSASLADLRQIVKGLKQMVQDGSYLRILCKRWVLQEVHQQGVAISHSPNTLEFLQTNQMTLATYFSYAAAPNVSHYIEHDRNTAFVAAYHQTYVQALEPGTLQLWAVWMRLVKEHSELFTPYNTIPKPPNLANDLRAKLMAVAPSLSLDDYAKLYQHFAVAQSISDEMSRHGAFTFSEGVILQDHYVVFRMDVNAPVPCWMKGGVSALHGRKTSFRRIGVDDDFPSSHQYVDESGCLALYPKRNSVGVEVEAPGFPM</sequence>
<organism evidence="2 3">
    <name type="scientific">Lecanosticta acicola</name>
    <dbReference type="NCBI Taxonomy" id="111012"/>
    <lineage>
        <taxon>Eukaryota</taxon>
        <taxon>Fungi</taxon>
        <taxon>Dikarya</taxon>
        <taxon>Ascomycota</taxon>
        <taxon>Pezizomycotina</taxon>
        <taxon>Dothideomycetes</taxon>
        <taxon>Dothideomycetidae</taxon>
        <taxon>Mycosphaerellales</taxon>
        <taxon>Mycosphaerellaceae</taxon>
        <taxon>Lecanosticta</taxon>
    </lineage>
</organism>
<evidence type="ECO:0000313" key="3">
    <source>
        <dbReference type="Proteomes" id="UP001296104"/>
    </source>
</evidence>
<accession>A0AAI9ED83</accession>
<reference evidence="2" key="1">
    <citation type="submission" date="2023-11" db="EMBL/GenBank/DDBJ databases">
        <authorList>
            <person name="Alioto T."/>
            <person name="Alioto T."/>
            <person name="Gomez Garrido J."/>
        </authorList>
    </citation>
    <scope>NUCLEOTIDE SEQUENCE</scope>
</reference>
<evidence type="ECO:0000256" key="1">
    <source>
        <dbReference type="SAM" id="MobiDB-lite"/>
    </source>
</evidence>
<protein>
    <submittedName>
        <fullName evidence="2">Uncharacterized protein</fullName>
    </submittedName>
</protein>
<evidence type="ECO:0000313" key="2">
    <source>
        <dbReference type="EMBL" id="CAK4031795.1"/>
    </source>
</evidence>
<name>A0AAI9ED83_9PEZI</name>
<dbReference type="Proteomes" id="UP001296104">
    <property type="component" value="Unassembled WGS sequence"/>
</dbReference>
<dbReference type="AlphaFoldDB" id="A0AAI9ED83"/>